<dbReference type="AlphaFoldDB" id="A0A1C3X034"/>
<dbReference type="Gene3D" id="3.40.1410.10">
    <property type="entry name" value="Chorismate lyase-like"/>
    <property type="match status" value="1"/>
</dbReference>
<keyword evidence="6" id="KW-1185">Reference proteome</keyword>
<gene>
    <name evidence="5" type="ORF">GA0061102_104918</name>
</gene>
<dbReference type="InterPro" id="IPR000524">
    <property type="entry name" value="Tscrpt_reg_HTH_GntR"/>
</dbReference>
<evidence type="ECO:0000313" key="6">
    <source>
        <dbReference type="Proteomes" id="UP000199435"/>
    </source>
</evidence>
<proteinExistence type="predicted"/>
<evidence type="ECO:0000259" key="4">
    <source>
        <dbReference type="PROSITE" id="PS50949"/>
    </source>
</evidence>
<dbReference type="InterPro" id="IPR050679">
    <property type="entry name" value="Bact_HTH_transcr_reg"/>
</dbReference>
<dbReference type="SMART" id="SM00345">
    <property type="entry name" value="HTH_GNTR"/>
    <property type="match status" value="1"/>
</dbReference>
<dbReference type="PROSITE" id="PS50949">
    <property type="entry name" value="HTH_GNTR"/>
    <property type="match status" value="1"/>
</dbReference>
<name>A0A1C3X034_9HYPH</name>
<feature type="domain" description="HTH gntR-type" evidence="4">
    <location>
        <begin position="10"/>
        <end position="78"/>
    </location>
</feature>
<dbReference type="Pfam" id="PF00392">
    <property type="entry name" value="GntR"/>
    <property type="match status" value="1"/>
</dbReference>
<dbReference type="Pfam" id="PF07702">
    <property type="entry name" value="UTRA"/>
    <property type="match status" value="1"/>
</dbReference>
<keyword evidence="1" id="KW-0805">Transcription regulation</keyword>
<dbReference type="Proteomes" id="UP000199435">
    <property type="component" value="Unassembled WGS sequence"/>
</dbReference>
<dbReference type="GO" id="GO:0003677">
    <property type="term" value="F:DNA binding"/>
    <property type="evidence" value="ECO:0007669"/>
    <property type="project" value="UniProtKB-KW"/>
</dbReference>
<dbReference type="InterPro" id="IPR028978">
    <property type="entry name" value="Chorismate_lyase_/UTRA_dom_sf"/>
</dbReference>
<reference evidence="6" key="1">
    <citation type="submission" date="2016-08" db="EMBL/GenBank/DDBJ databases">
        <authorList>
            <person name="Varghese N."/>
            <person name="Submissions Spin"/>
        </authorList>
    </citation>
    <scope>NUCLEOTIDE SEQUENCE [LARGE SCALE GENOMIC DNA]</scope>
    <source>
        <strain evidence="6">HAMBI 2971</strain>
    </source>
</reference>
<dbReference type="PANTHER" id="PTHR44846">
    <property type="entry name" value="MANNOSYL-D-GLYCERATE TRANSPORT/METABOLISM SYSTEM REPRESSOR MNGR-RELATED"/>
    <property type="match status" value="1"/>
</dbReference>
<dbReference type="SMART" id="SM00866">
    <property type="entry name" value="UTRA"/>
    <property type="match status" value="1"/>
</dbReference>
<dbReference type="InterPro" id="IPR036390">
    <property type="entry name" value="WH_DNA-bd_sf"/>
</dbReference>
<dbReference type="CDD" id="cd07377">
    <property type="entry name" value="WHTH_GntR"/>
    <property type="match status" value="1"/>
</dbReference>
<evidence type="ECO:0000256" key="3">
    <source>
        <dbReference type="ARBA" id="ARBA00023163"/>
    </source>
</evidence>
<evidence type="ECO:0000256" key="2">
    <source>
        <dbReference type="ARBA" id="ARBA00023125"/>
    </source>
</evidence>
<dbReference type="InterPro" id="IPR011663">
    <property type="entry name" value="UTRA"/>
</dbReference>
<protein>
    <submittedName>
        <fullName evidence="5">UTRA domain-containing protein</fullName>
    </submittedName>
</protein>
<sequence length="237" mass="26262">MTISRANRSLSLHSSIREELMRRIEQGVYPDDEPLPSAATLGREFGVSQITIKRSLRDLQAAGILMAQVGRGSFIKRRTRLLRKLGSTNPYADTQIEILSIALETVDDPILREMEPVDGPVLCVRKILMAEGRPFFHDVAFISKPVSEVIVAEFERYLVVEAFERAGIGVLKTDLIIEAAPADGEIAALLGVPTGYPLFRRYYRFTMSKTGLVVMGLVQAPFEQLACTINVPEPSEA</sequence>
<evidence type="ECO:0000313" key="5">
    <source>
        <dbReference type="EMBL" id="SCB45535.1"/>
    </source>
</evidence>
<dbReference type="PANTHER" id="PTHR44846:SF1">
    <property type="entry name" value="MANNOSYL-D-GLYCERATE TRANSPORT_METABOLISM SYSTEM REPRESSOR MNGR-RELATED"/>
    <property type="match status" value="1"/>
</dbReference>
<dbReference type="InterPro" id="IPR036388">
    <property type="entry name" value="WH-like_DNA-bd_sf"/>
</dbReference>
<dbReference type="GO" id="GO:0045892">
    <property type="term" value="P:negative regulation of DNA-templated transcription"/>
    <property type="evidence" value="ECO:0007669"/>
    <property type="project" value="TreeGrafter"/>
</dbReference>
<dbReference type="SUPFAM" id="SSF64288">
    <property type="entry name" value="Chorismate lyase-like"/>
    <property type="match status" value="1"/>
</dbReference>
<organism evidence="5 6">
    <name type="scientific">Rhizobium miluonense</name>
    <dbReference type="NCBI Taxonomy" id="411945"/>
    <lineage>
        <taxon>Bacteria</taxon>
        <taxon>Pseudomonadati</taxon>
        <taxon>Pseudomonadota</taxon>
        <taxon>Alphaproteobacteria</taxon>
        <taxon>Hyphomicrobiales</taxon>
        <taxon>Rhizobiaceae</taxon>
        <taxon>Rhizobium/Agrobacterium group</taxon>
        <taxon>Rhizobium</taxon>
    </lineage>
</organism>
<keyword evidence="2" id="KW-0238">DNA-binding</keyword>
<dbReference type="EMBL" id="FMAH01000049">
    <property type="protein sequence ID" value="SCB45535.1"/>
    <property type="molecule type" value="Genomic_DNA"/>
</dbReference>
<evidence type="ECO:0000256" key="1">
    <source>
        <dbReference type="ARBA" id="ARBA00023015"/>
    </source>
</evidence>
<accession>A0A1C3X034</accession>
<dbReference type="PRINTS" id="PR00035">
    <property type="entry name" value="HTHGNTR"/>
</dbReference>
<dbReference type="SUPFAM" id="SSF46785">
    <property type="entry name" value="Winged helix' DNA-binding domain"/>
    <property type="match status" value="1"/>
</dbReference>
<keyword evidence="3" id="KW-0804">Transcription</keyword>
<dbReference type="Gene3D" id="1.10.10.10">
    <property type="entry name" value="Winged helix-like DNA-binding domain superfamily/Winged helix DNA-binding domain"/>
    <property type="match status" value="1"/>
</dbReference>
<dbReference type="STRING" id="411945.GA0061102_104918"/>
<dbReference type="GO" id="GO:0003700">
    <property type="term" value="F:DNA-binding transcription factor activity"/>
    <property type="evidence" value="ECO:0007669"/>
    <property type="project" value="InterPro"/>
</dbReference>